<dbReference type="InterPro" id="IPR042097">
    <property type="entry name" value="Aminopeptidase_N-like_N_sf"/>
</dbReference>
<keyword evidence="17" id="KW-1133">Transmembrane helix</keyword>
<keyword evidence="15" id="KW-0106">Calcium</keyword>
<evidence type="ECO:0000256" key="3">
    <source>
        <dbReference type="ARBA" id="ARBA00004401"/>
    </source>
</evidence>
<evidence type="ECO:0000256" key="12">
    <source>
        <dbReference type="ARBA" id="ARBA00022723"/>
    </source>
</evidence>
<dbReference type="InterPro" id="IPR045357">
    <property type="entry name" value="Aminopeptidase_N-like_N"/>
</dbReference>
<dbReference type="Gene3D" id="2.60.40.1730">
    <property type="entry name" value="tricorn interacting facor f3 domain"/>
    <property type="match status" value="1"/>
</dbReference>
<dbReference type="Gene3D" id="2.60.40.1910">
    <property type="match status" value="1"/>
</dbReference>
<evidence type="ECO:0000256" key="16">
    <source>
        <dbReference type="ARBA" id="ARBA00022968"/>
    </source>
</evidence>
<evidence type="ECO:0000256" key="19">
    <source>
        <dbReference type="ARBA" id="ARBA00023136"/>
    </source>
</evidence>
<accession>A0ABY6LIP9</accession>
<dbReference type="EMBL" id="CP092881">
    <property type="protein sequence ID" value="UYV80524.1"/>
    <property type="molecule type" value="Genomic_DNA"/>
</dbReference>
<dbReference type="EC" id="3.4.11.7" evidence="7"/>
<comment type="cofactor">
    <cofactor evidence="2">
        <name>Zn(2+)</name>
        <dbReference type="ChEBI" id="CHEBI:29105"/>
    </cofactor>
</comment>
<comment type="subcellular location">
    <subcellularLocation>
        <location evidence="4">Cell membrane</location>
        <topology evidence="4">Lipid-anchor</topology>
        <topology evidence="4">GPI-anchor</topology>
    </subcellularLocation>
    <subcellularLocation>
        <location evidence="3">Cell membrane</location>
        <topology evidence="3">Single-pass type II membrane protein</topology>
    </subcellularLocation>
</comment>
<evidence type="ECO:0000256" key="2">
    <source>
        <dbReference type="ARBA" id="ARBA00001947"/>
    </source>
</evidence>
<evidence type="ECO:0000256" key="17">
    <source>
        <dbReference type="ARBA" id="ARBA00022989"/>
    </source>
</evidence>
<evidence type="ECO:0000256" key="18">
    <source>
        <dbReference type="ARBA" id="ARBA00023049"/>
    </source>
</evidence>
<dbReference type="Proteomes" id="UP001235939">
    <property type="component" value="Chromosome 19"/>
</dbReference>
<feature type="domain" description="ERAP1-like C-terminal" evidence="23">
    <location>
        <begin position="140"/>
        <end position="455"/>
    </location>
</feature>
<evidence type="ECO:0000256" key="5">
    <source>
        <dbReference type="ARBA" id="ARBA00010136"/>
    </source>
</evidence>
<dbReference type="PANTHER" id="PTHR11533">
    <property type="entry name" value="PROTEASE M1 ZINC METALLOPROTEASE"/>
    <property type="match status" value="1"/>
</dbReference>
<dbReference type="CDD" id="cd09601">
    <property type="entry name" value="M1_APN-Q_like"/>
    <property type="match status" value="1"/>
</dbReference>
<keyword evidence="10" id="KW-0645">Protease</keyword>
<sequence>MLDEPRCQLYRAVVVEGDTAGPKSYLKRYSLKTARGEELWQEMSKRWGHDAAAVMRPWTSREGFPSVTVRVDSFNDSRIFLRQERFVRNFFPPPISSREDLALGWQVPVQFATSGGTTGSVWLRDSREVATEVPLHPGEWAHFNANHTGFFVVHYDLESWDRVTQVLMDSHQSIPAADRAGILHDVFALAAAGRVPYDTALTLSLYLKHERDLAPWQAAQRILGRLSTLLEFSDLNPQFRAYLRKLTEPVYKQLGWDTGDNHQDEMLRGVVVELACSSGNLDCLKEASVRLHTWIQGGEVPSSGMRSLVYRYGMSDTGREEHWAFLWHRYRQASSSLERRSLLDGLAHVREPWIIHRYLKYTMDVTKVNNADFFSALRYIAENPVGRSLVWKFLRDEWPALMRRFSSDSVHLGTLVFAICQHFTSQFELQEMLDFFQRHPGSWARRAVETVRTNILWVRRFETSVGEWLRTEGRRPWWEPALNGAVEPAGYDVLLQPNATLGEFHGRVAIALRVREPAPVVILHASRLAVGRVRLSRAGHAVPLRRSFLYRPRQYLVVEPNVTLPPAEDYRLEVEFRGTLKAPFSSLFLHEFRDSAERRTLVLSRFYPSGARTAFPCFDDPRYLATFDMAVSHDSSLRALSNMPEREEDVRSDGITTTRFQASVPMASSRLGIVVGALPHRETYSTGGTKLRIFAADDKLNMTTFAMDSGLGLLDFYEKFYDIRYPLPKQDMLAIPELSDPVADDNWGLLVFQEEMILMEERDGSLDEGRQVALLLANKVARMWVGHLVSPASWRDTWLTQSFATFIQYKALATLDPGWDENEQFLVDVLGPSMDRDASHFAGPVIPPSASSELKGYLKNYHHRTATTDDFWASMAAVSSEGQKLEQTMATWASLPGLPYISVRRDTGQPLTFLAQQRRLLLPDGFDPSTGPSQVPAPLWTIPLSYRTSEDDQIKLVWIDGEEPFPFHVGLQQPASAWVQFNAGRTAPIVVGYEDEDWAALARALQAGEIRRASDRAGLVADAFLLARAGLATYPTALDLAGFLRAERDLAPWAAAVRALVPLARLLRESTEGHDLITKYIQDLSKAAIANLTWEDAGTHQERQLRALLLELACSHGDSECRDEASRQFRSWVSGDHVPAPQLRAVVYRHGLSANPSAWDHVWNRFLQAGAAERRRLLRGLTYAQDRDLLTRLVEAISDSKLVRPANFFQALGWMADNPAGRPVAWRFVTERWRTLRARFYTSQDQLHNMIKLIASYFDTEEHLQEVVRFFNTEQCGPELRREVLGLVSYNIRWLSTHKADVIDWLRGRGALPES</sequence>
<keyword evidence="13" id="KW-0378">Hydrolase</keyword>
<evidence type="ECO:0000259" key="24">
    <source>
        <dbReference type="Pfam" id="PF17900"/>
    </source>
</evidence>
<name>A0ABY6LIP9_9ARAC</name>
<keyword evidence="20" id="KW-1015">Disulfide bond</keyword>
<dbReference type="InterPro" id="IPR027268">
    <property type="entry name" value="Peptidase_M4/M1_CTD_sf"/>
</dbReference>
<evidence type="ECO:0000256" key="21">
    <source>
        <dbReference type="ARBA" id="ARBA00023180"/>
    </source>
</evidence>
<dbReference type="InterPro" id="IPR024571">
    <property type="entry name" value="ERAP1-like_C_dom"/>
</dbReference>
<comment type="similarity">
    <text evidence="5">Belongs to the peptidase M1 family.</text>
</comment>
<evidence type="ECO:0000256" key="10">
    <source>
        <dbReference type="ARBA" id="ARBA00022670"/>
    </source>
</evidence>
<feature type="domain" description="ERAP1-like C-terminal" evidence="23">
    <location>
        <begin position="978"/>
        <end position="1284"/>
    </location>
</feature>
<keyword evidence="18" id="KW-0482">Metalloprotease</keyword>
<dbReference type="PRINTS" id="PR00756">
    <property type="entry name" value="ALADIPTASE"/>
</dbReference>
<keyword evidence="9" id="KW-1003">Cell membrane</keyword>
<evidence type="ECO:0000256" key="14">
    <source>
        <dbReference type="ARBA" id="ARBA00022833"/>
    </source>
</evidence>
<evidence type="ECO:0000259" key="23">
    <source>
        <dbReference type="Pfam" id="PF11838"/>
    </source>
</evidence>
<evidence type="ECO:0000313" key="25">
    <source>
        <dbReference type="EMBL" id="UYV80524.1"/>
    </source>
</evidence>
<keyword evidence="8" id="KW-0031">Aminopeptidase</keyword>
<evidence type="ECO:0000256" key="4">
    <source>
        <dbReference type="ARBA" id="ARBA00004609"/>
    </source>
</evidence>
<dbReference type="InterPro" id="IPR014782">
    <property type="entry name" value="Peptidase_M1_dom"/>
</dbReference>
<dbReference type="InterPro" id="IPR001930">
    <property type="entry name" value="Peptidase_M1"/>
</dbReference>
<gene>
    <name evidence="25" type="ORF">LAZ67_19000457</name>
</gene>
<evidence type="ECO:0000313" key="26">
    <source>
        <dbReference type="Proteomes" id="UP001235939"/>
    </source>
</evidence>
<evidence type="ECO:0000256" key="6">
    <source>
        <dbReference type="ARBA" id="ARBA00011748"/>
    </source>
</evidence>
<dbReference type="SUPFAM" id="SSF55486">
    <property type="entry name" value="Metalloproteases ('zincins'), catalytic domain"/>
    <property type="match status" value="2"/>
</dbReference>
<dbReference type="Gene3D" id="1.10.390.10">
    <property type="entry name" value="Neutral Protease Domain 2"/>
    <property type="match status" value="2"/>
</dbReference>
<dbReference type="Pfam" id="PF17900">
    <property type="entry name" value="Peptidase_M1_N"/>
    <property type="match status" value="1"/>
</dbReference>
<keyword evidence="11" id="KW-0812">Transmembrane</keyword>
<dbReference type="Pfam" id="PF01433">
    <property type="entry name" value="Peptidase_M1"/>
    <property type="match status" value="1"/>
</dbReference>
<reference evidence="25 26" key="1">
    <citation type="submission" date="2022-01" db="EMBL/GenBank/DDBJ databases">
        <title>A chromosomal length assembly of Cordylochernes scorpioides.</title>
        <authorList>
            <person name="Zeh D."/>
            <person name="Zeh J."/>
        </authorList>
    </citation>
    <scope>NUCLEOTIDE SEQUENCE [LARGE SCALE GENOMIC DNA]</scope>
    <source>
        <strain evidence="25">IN4F17</strain>
        <tissue evidence="25">Whole Body</tissue>
    </source>
</reference>
<evidence type="ECO:0000256" key="1">
    <source>
        <dbReference type="ARBA" id="ARBA00001703"/>
    </source>
</evidence>
<evidence type="ECO:0000256" key="9">
    <source>
        <dbReference type="ARBA" id="ARBA00022475"/>
    </source>
</evidence>
<keyword evidence="16" id="KW-0735">Signal-anchor</keyword>
<organism evidence="25 26">
    <name type="scientific">Cordylochernes scorpioides</name>
    <dbReference type="NCBI Taxonomy" id="51811"/>
    <lineage>
        <taxon>Eukaryota</taxon>
        <taxon>Metazoa</taxon>
        <taxon>Ecdysozoa</taxon>
        <taxon>Arthropoda</taxon>
        <taxon>Chelicerata</taxon>
        <taxon>Arachnida</taxon>
        <taxon>Pseudoscorpiones</taxon>
        <taxon>Cheliferoidea</taxon>
        <taxon>Chernetidae</taxon>
        <taxon>Cordylochernes</taxon>
    </lineage>
</organism>
<evidence type="ECO:0000256" key="15">
    <source>
        <dbReference type="ARBA" id="ARBA00022837"/>
    </source>
</evidence>
<dbReference type="InterPro" id="IPR034016">
    <property type="entry name" value="M1_APN-typ"/>
</dbReference>
<proteinExistence type="inferred from homology"/>
<evidence type="ECO:0000256" key="8">
    <source>
        <dbReference type="ARBA" id="ARBA00022438"/>
    </source>
</evidence>
<dbReference type="Gene3D" id="1.25.50.20">
    <property type="match status" value="2"/>
</dbReference>
<feature type="domain" description="Aminopeptidase N-like N-terminal" evidence="24">
    <location>
        <begin position="488"/>
        <end position="668"/>
    </location>
</feature>
<comment type="subunit">
    <text evidence="6">Homodimer; disulfide-linked.</text>
</comment>
<dbReference type="SUPFAM" id="SSF63737">
    <property type="entry name" value="Leukotriene A4 hydrolase N-terminal domain"/>
    <property type="match status" value="1"/>
</dbReference>
<protein>
    <recommendedName>
        <fullName evidence="7">glutamyl aminopeptidase</fullName>
        <ecNumber evidence="7">3.4.11.7</ecNumber>
    </recommendedName>
</protein>
<feature type="domain" description="Peptidase M1 membrane alanine aminopeptidase" evidence="22">
    <location>
        <begin position="705"/>
        <end position="845"/>
    </location>
</feature>
<dbReference type="InterPro" id="IPR050344">
    <property type="entry name" value="Peptidase_M1_aminopeptidases"/>
</dbReference>
<evidence type="ECO:0000256" key="20">
    <source>
        <dbReference type="ARBA" id="ARBA00023157"/>
    </source>
</evidence>
<keyword evidence="12" id="KW-0479">Metal-binding</keyword>
<evidence type="ECO:0000256" key="7">
    <source>
        <dbReference type="ARBA" id="ARBA00012567"/>
    </source>
</evidence>
<keyword evidence="14" id="KW-0862">Zinc</keyword>
<evidence type="ECO:0000259" key="22">
    <source>
        <dbReference type="Pfam" id="PF01433"/>
    </source>
</evidence>
<evidence type="ECO:0000256" key="13">
    <source>
        <dbReference type="ARBA" id="ARBA00022801"/>
    </source>
</evidence>
<evidence type="ECO:0000256" key="11">
    <source>
        <dbReference type="ARBA" id="ARBA00022692"/>
    </source>
</evidence>
<keyword evidence="26" id="KW-1185">Reference proteome</keyword>
<keyword evidence="19" id="KW-0472">Membrane</keyword>
<dbReference type="PANTHER" id="PTHR11533:SF276">
    <property type="entry name" value="GLUTAMYL AMINOPEPTIDASE"/>
    <property type="match status" value="1"/>
</dbReference>
<comment type="catalytic activity">
    <reaction evidence="1">
        <text>Release of N-terminal glutamate (and to a lesser extent aspartate) from a peptide.</text>
        <dbReference type="EC" id="3.4.11.7"/>
    </reaction>
</comment>
<keyword evidence="21" id="KW-0325">Glycoprotein</keyword>
<dbReference type="Pfam" id="PF11838">
    <property type="entry name" value="ERAP1_C"/>
    <property type="match status" value="2"/>
</dbReference>